<comment type="similarity">
    <text evidence="3">Belongs to the acetyltransferase family. RimJ subfamily.</text>
</comment>
<dbReference type="Gene3D" id="3.40.630.30">
    <property type="match status" value="1"/>
</dbReference>
<evidence type="ECO:0000313" key="7">
    <source>
        <dbReference type="Proteomes" id="UP000827284"/>
    </source>
</evidence>
<feature type="domain" description="N-acetyltransferase" evidence="5">
    <location>
        <begin position="47"/>
        <end position="216"/>
    </location>
</feature>
<reference evidence="6" key="2">
    <citation type="journal article" date="2022" name="Microbiol. Resour. Announc.">
        <title>Whole-Genome Sequence of Entomortierella parvispora E1425, a Mucoromycotan Fungus Associated with Burkholderiaceae-Related Endosymbiotic Bacteria.</title>
        <authorList>
            <person name="Herlambang A."/>
            <person name="Guo Y."/>
            <person name="Takashima Y."/>
            <person name="Narisawa K."/>
            <person name="Ohta H."/>
            <person name="Nishizawa T."/>
        </authorList>
    </citation>
    <scope>NUCLEOTIDE SEQUENCE</scope>
    <source>
        <strain evidence="6">E1425</strain>
    </source>
</reference>
<dbReference type="Proteomes" id="UP000827284">
    <property type="component" value="Unassembled WGS sequence"/>
</dbReference>
<dbReference type="OrthoDB" id="630895at2759"/>
<dbReference type="PROSITE" id="PS51186">
    <property type="entry name" value="GNAT"/>
    <property type="match status" value="1"/>
</dbReference>
<name>A0A9P3HEH2_9FUNG</name>
<evidence type="ECO:0000259" key="5">
    <source>
        <dbReference type="PROSITE" id="PS51186"/>
    </source>
</evidence>
<comment type="caution">
    <text evidence="6">The sequence shown here is derived from an EMBL/GenBank/DDBJ whole genome shotgun (WGS) entry which is preliminary data.</text>
</comment>
<dbReference type="Pfam" id="PF13302">
    <property type="entry name" value="Acetyltransf_3"/>
    <property type="match status" value="1"/>
</dbReference>
<organism evidence="6 7">
    <name type="scientific">Entomortierella parvispora</name>
    <dbReference type="NCBI Taxonomy" id="205924"/>
    <lineage>
        <taxon>Eukaryota</taxon>
        <taxon>Fungi</taxon>
        <taxon>Fungi incertae sedis</taxon>
        <taxon>Mucoromycota</taxon>
        <taxon>Mortierellomycotina</taxon>
        <taxon>Mortierellomycetes</taxon>
        <taxon>Mortierellales</taxon>
        <taxon>Mortierellaceae</taxon>
        <taxon>Entomortierella</taxon>
    </lineage>
</organism>
<dbReference type="PANTHER" id="PTHR43792">
    <property type="entry name" value="GNAT FAMILY, PUTATIVE (AFU_ORTHOLOGUE AFUA_3G00765)-RELATED-RELATED"/>
    <property type="match status" value="1"/>
</dbReference>
<protein>
    <recommendedName>
        <fullName evidence="5">N-acetyltransferase domain-containing protein</fullName>
    </recommendedName>
</protein>
<dbReference type="InterPro" id="IPR000182">
    <property type="entry name" value="GNAT_dom"/>
</dbReference>
<keyword evidence="7" id="KW-1185">Reference proteome</keyword>
<dbReference type="PANTHER" id="PTHR43792:SF8">
    <property type="entry name" value="[RIBOSOMAL PROTEIN US5]-ALANINE N-ACETYLTRANSFERASE"/>
    <property type="match status" value="1"/>
</dbReference>
<evidence type="ECO:0000256" key="2">
    <source>
        <dbReference type="ARBA" id="ARBA00023315"/>
    </source>
</evidence>
<dbReference type="SUPFAM" id="SSF55729">
    <property type="entry name" value="Acyl-CoA N-acyltransferases (Nat)"/>
    <property type="match status" value="1"/>
</dbReference>
<dbReference type="InterPro" id="IPR051531">
    <property type="entry name" value="N-acetyltransferase"/>
</dbReference>
<accession>A0A9P3HEH2</accession>
<sequence>MTLHFPPQQSTQLESAKKKASDMTPEEFDQLAQLHDSFKPLWVTPTIQAGPILPSDKDDLVGYMNDERVYSFLIGPPNPYLPEHADHWIRTRVSRMTIKGSPLHLALRDMEKGGKLIGSVGCSDELDENLDGDDTGYWLSPDYHGQGIMAKALRLVLQEISIKEVGKRKYNSCANVGNWASRKTMEKVGFVVQPDIQIGLKDGVEVHQWRLRLYLTEEDLATREVAIEATPLPSLVGAK</sequence>
<dbReference type="EMBL" id="BQFW01000010">
    <property type="protein sequence ID" value="GJJ75270.1"/>
    <property type="molecule type" value="Genomic_DNA"/>
</dbReference>
<dbReference type="AlphaFoldDB" id="A0A9P3HEH2"/>
<dbReference type="InterPro" id="IPR016181">
    <property type="entry name" value="Acyl_CoA_acyltransferase"/>
</dbReference>
<reference evidence="6" key="1">
    <citation type="submission" date="2021-11" db="EMBL/GenBank/DDBJ databases">
        <authorList>
            <person name="Herlambang A."/>
            <person name="Guo Y."/>
            <person name="Takashima Y."/>
            <person name="Nishizawa T."/>
        </authorList>
    </citation>
    <scope>NUCLEOTIDE SEQUENCE</scope>
    <source>
        <strain evidence="6">E1425</strain>
    </source>
</reference>
<proteinExistence type="inferred from homology"/>
<keyword evidence="1" id="KW-0808">Transferase</keyword>
<feature type="region of interest" description="Disordered" evidence="4">
    <location>
        <begin position="1"/>
        <end position="25"/>
    </location>
</feature>
<gene>
    <name evidence="6" type="ORF">EMPS_07628</name>
</gene>
<evidence type="ECO:0000256" key="3">
    <source>
        <dbReference type="ARBA" id="ARBA00038502"/>
    </source>
</evidence>
<keyword evidence="2" id="KW-0012">Acyltransferase</keyword>
<evidence type="ECO:0000313" key="6">
    <source>
        <dbReference type="EMBL" id="GJJ75270.1"/>
    </source>
</evidence>
<evidence type="ECO:0000256" key="1">
    <source>
        <dbReference type="ARBA" id="ARBA00022679"/>
    </source>
</evidence>
<evidence type="ECO:0000256" key="4">
    <source>
        <dbReference type="SAM" id="MobiDB-lite"/>
    </source>
</evidence>
<dbReference type="GO" id="GO:0016747">
    <property type="term" value="F:acyltransferase activity, transferring groups other than amino-acyl groups"/>
    <property type="evidence" value="ECO:0007669"/>
    <property type="project" value="InterPro"/>
</dbReference>